<name>A0ABM8GJT9_9MICO</name>
<gene>
    <name evidence="1" type="ORF">GCM10025867_09030</name>
</gene>
<evidence type="ECO:0000313" key="2">
    <source>
        <dbReference type="Proteomes" id="UP001321486"/>
    </source>
</evidence>
<keyword evidence="2" id="KW-1185">Reference proteome</keyword>
<dbReference type="EMBL" id="AP027732">
    <property type="protein sequence ID" value="BDZ48662.1"/>
    <property type="molecule type" value="Genomic_DNA"/>
</dbReference>
<accession>A0ABM8GJT9</accession>
<organism evidence="1 2">
    <name type="scientific">Frondihabitans sucicola</name>
    <dbReference type="NCBI Taxonomy" id="1268041"/>
    <lineage>
        <taxon>Bacteria</taxon>
        <taxon>Bacillati</taxon>
        <taxon>Actinomycetota</taxon>
        <taxon>Actinomycetes</taxon>
        <taxon>Micrococcales</taxon>
        <taxon>Microbacteriaceae</taxon>
        <taxon>Frondihabitans</taxon>
    </lineage>
</organism>
<proteinExistence type="predicted"/>
<dbReference type="Proteomes" id="UP001321486">
    <property type="component" value="Chromosome"/>
</dbReference>
<reference evidence="2" key="1">
    <citation type="journal article" date="2019" name="Int. J. Syst. Evol. Microbiol.">
        <title>The Global Catalogue of Microorganisms (GCM) 10K type strain sequencing project: providing services to taxonomists for standard genome sequencing and annotation.</title>
        <authorList>
            <consortium name="The Broad Institute Genomics Platform"/>
            <consortium name="The Broad Institute Genome Sequencing Center for Infectious Disease"/>
            <person name="Wu L."/>
            <person name="Ma J."/>
        </authorList>
    </citation>
    <scope>NUCLEOTIDE SEQUENCE [LARGE SCALE GENOMIC DNA]</scope>
    <source>
        <strain evidence="2">NBRC 108728</strain>
    </source>
</reference>
<protein>
    <submittedName>
        <fullName evidence="1">Uncharacterized protein</fullName>
    </submittedName>
</protein>
<evidence type="ECO:0000313" key="1">
    <source>
        <dbReference type="EMBL" id="BDZ48662.1"/>
    </source>
</evidence>
<sequence>MDEDYLGHSLLPSGSAAGAGVGEERHLAGVLHGTGDEALLLDGDAGDAAGTDLSALGDELAKGRDVFVVDDADADRLRGSGVLATLTAEGLRRSPLLFPAIFFCFQ</sequence>